<evidence type="ECO:0000259" key="1">
    <source>
        <dbReference type="Pfam" id="PF12705"/>
    </source>
</evidence>
<sequence length="932" mass="106325">MKSPDDIVGAFLFLVMESFLEEIVDRIRLKYDDLEDLVFILPSKRAGTFLRNALARSTNTTFFAPDIYSIETFIEKISGLTYATQTQQLFNLYVTYRDNTSENQDNFYTFSKWAQKLLQDINEIDRYLVDASKLFDNLSAIQELDHWSVGSGQTKMMKDHLAFWNNLSSLYKSFNATLLEQGLGHQGLVYRKACQYLSPFLNTQTGKTFIFLGFNALNTAESKIIQHILQHYPSEIFWDIDNYFLQDNVHDAGYFIRQHRKVWPYLIQNGLNGISHNYRTQKNIKIIGVPRNVSQVKYTGQLLQELHQTDPNRLKKTAVVLGDETLLNPMINAVPEAVTAVNITMGYPLGKTALADFFDTFISLCLSRSDYGWYYADVLHFLALPSVNTLIGDESTSDVAHIIETIKDKNWTYLDTSKLMGITESGHEVIAQLFLAQTPTPQQLISTGLKLIARLKAIRQAENNALDLEYLYRFYELFNQLDELVKAYNFIADLKSFQSLYRELLSSETLDFQGEPLEGLQIMGMLESRNLDFETVIITSVNEGILPSGKANNSFIPFDLKIFSGLPTYKEKDAVYTYHFYRLLQRAKNVYILYSTDPDDGLGGGERSRLINQLLTDDNTFLNIVETYASPSILPSLNVLEQIDKDASLIERIALHAASGFSPTSLSNYIRNPIDFYKRNLLGINDVMEVEENVAANTFGTIVHDTLEDLYRPFVGETLTEKGLIDAKGNINSLVEHHFSKSYGDGDISRGKNLIALHVVRRYIENFIALEIEEAKNHHIEILGLEEKLVIRLDIPEINFPIHLKGKLDRIDIKDGTLRIIDYKTGNTSTTQVEIVDWEQITVDYDYAKAFQLLCYALMYTTKTPLPAVEAGIISFKKLGTGLMRFATKPKKGSRSKDHVITQQTLERFTHELKQLIIEICDINIPFVEKEV</sequence>
<dbReference type="Pfam" id="PF12705">
    <property type="entry name" value="PDDEXK_1"/>
    <property type="match status" value="1"/>
</dbReference>
<dbReference type="InterPro" id="IPR027417">
    <property type="entry name" value="P-loop_NTPase"/>
</dbReference>
<gene>
    <name evidence="2" type="ORF">LCGC14_0977140</name>
</gene>
<accession>A0A0F9QTA4</accession>
<dbReference type="AlphaFoldDB" id="A0A0F9QTA4"/>
<dbReference type="EMBL" id="LAZR01003625">
    <property type="protein sequence ID" value="KKN16316.1"/>
    <property type="molecule type" value="Genomic_DNA"/>
</dbReference>
<dbReference type="Gene3D" id="3.90.320.10">
    <property type="match status" value="1"/>
</dbReference>
<dbReference type="InterPro" id="IPR011335">
    <property type="entry name" value="Restrct_endonuc-II-like"/>
</dbReference>
<name>A0A0F9QTA4_9ZZZZ</name>
<comment type="caution">
    <text evidence="2">The sequence shown here is derived from an EMBL/GenBank/DDBJ whole genome shotgun (WGS) entry which is preliminary data.</text>
</comment>
<dbReference type="SUPFAM" id="SSF52980">
    <property type="entry name" value="Restriction endonuclease-like"/>
    <property type="match status" value="1"/>
</dbReference>
<dbReference type="InterPro" id="IPR038726">
    <property type="entry name" value="PDDEXK_AddAB-type"/>
</dbReference>
<proteinExistence type="predicted"/>
<feature type="domain" description="PD-(D/E)XK endonuclease-like" evidence="1">
    <location>
        <begin position="661"/>
        <end position="927"/>
    </location>
</feature>
<dbReference type="InterPro" id="IPR011604">
    <property type="entry name" value="PDDEXK-like_dom_sf"/>
</dbReference>
<dbReference type="Gene3D" id="1.10.486.10">
    <property type="entry name" value="PCRA, domain 4"/>
    <property type="match status" value="1"/>
</dbReference>
<protein>
    <recommendedName>
        <fullName evidence="1">PD-(D/E)XK endonuclease-like domain-containing protein</fullName>
    </recommendedName>
</protein>
<dbReference type="SUPFAM" id="SSF52540">
    <property type="entry name" value="P-loop containing nucleoside triphosphate hydrolases"/>
    <property type="match status" value="1"/>
</dbReference>
<evidence type="ECO:0000313" key="2">
    <source>
        <dbReference type="EMBL" id="KKN16316.1"/>
    </source>
</evidence>
<dbReference type="Gene3D" id="3.40.50.300">
    <property type="entry name" value="P-loop containing nucleotide triphosphate hydrolases"/>
    <property type="match status" value="1"/>
</dbReference>
<organism evidence="2">
    <name type="scientific">marine sediment metagenome</name>
    <dbReference type="NCBI Taxonomy" id="412755"/>
    <lineage>
        <taxon>unclassified sequences</taxon>
        <taxon>metagenomes</taxon>
        <taxon>ecological metagenomes</taxon>
    </lineage>
</organism>
<reference evidence="2" key="1">
    <citation type="journal article" date="2015" name="Nature">
        <title>Complex archaea that bridge the gap between prokaryotes and eukaryotes.</title>
        <authorList>
            <person name="Spang A."/>
            <person name="Saw J.H."/>
            <person name="Jorgensen S.L."/>
            <person name="Zaremba-Niedzwiedzka K."/>
            <person name="Martijn J."/>
            <person name="Lind A.E."/>
            <person name="van Eijk R."/>
            <person name="Schleper C."/>
            <person name="Guy L."/>
            <person name="Ettema T.J."/>
        </authorList>
    </citation>
    <scope>NUCLEOTIDE SEQUENCE</scope>
</reference>